<sequence length="217" mass="25051">MTPRGRGKLIGEILRLYTEKKRDLEARIREFKEMKCSSPDRLFEELVFCICTPQTKARAADNAVRELRETGALFSDSREEIAYILRKNGVRFHNNKARSIVEARKILPSTLPKVLETADRNPQAARDFLVLNVRGLGLKEASHFLRNIGYDNLAIIDRHILRTLINLGEVDNMPKTLTRRRYLEVEEKFIRLASKLGIKPAELDLVMWAMQTGEIFK</sequence>
<keyword evidence="4 7" id="KW-0456">Lyase</keyword>
<evidence type="ECO:0000256" key="1">
    <source>
        <dbReference type="ARBA" id="ARBA00022763"/>
    </source>
</evidence>
<dbReference type="EC" id="3.2.2.-" evidence="7"/>
<dbReference type="SUPFAM" id="SSF48150">
    <property type="entry name" value="DNA-glycosylase"/>
    <property type="match status" value="1"/>
</dbReference>
<reference evidence="9" key="1">
    <citation type="journal article" date="2020" name="ISME J.">
        <title>Gammaproteobacteria mediating utilization of methyl-, sulfur- and petroleum organic compounds in deep ocean hydrothermal plumes.</title>
        <authorList>
            <person name="Zhou Z."/>
            <person name="Liu Y."/>
            <person name="Pan J."/>
            <person name="Cron B.R."/>
            <person name="Toner B.M."/>
            <person name="Anantharaman K."/>
            <person name="Breier J.A."/>
            <person name="Dick G.J."/>
            <person name="Li M."/>
        </authorList>
    </citation>
    <scope>NUCLEOTIDE SEQUENCE</scope>
    <source>
        <strain evidence="9">SZUA-1515</strain>
    </source>
</reference>
<dbReference type="CDD" id="cd00056">
    <property type="entry name" value="ENDO3c"/>
    <property type="match status" value="1"/>
</dbReference>
<dbReference type="Proteomes" id="UP000608579">
    <property type="component" value="Unassembled WGS sequence"/>
</dbReference>
<keyword evidence="1 7" id="KW-0227">DNA damage</keyword>
<dbReference type="EC" id="4.2.99.18" evidence="7"/>
<dbReference type="NCBIfam" id="NF002305">
    <property type="entry name" value="PRK01229.1"/>
    <property type="match status" value="1"/>
</dbReference>
<dbReference type="SMART" id="SM00478">
    <property type="entry name" value="ENDO3c"/>
    <property type="match status" value="1"/>
</dbReference>
<evidence type="ECO:0000256" key="3">
    <source>
        <dbReference type="ARBA" id="ARBA00023204"/>
    </source>
</evidence>
<feature type="active site" evidence="7">
    <location>
        <position position="139"/>
    </location>
</feature>
<gene>
    <name evidence="7" type="primary">ogg</name>
    <name evidence="9" type="ORF">EYH45_04925</name>
</gene>
<keyword evidence="6 7" id="KW-0326">Glycosidase</keyword>
<feature type="active site" evidence="7">
    <location>
        <position position="157"/>
    </location>
</feature>
<dbReference type="PIRSF" id="PIRSF005954">
    <property type="entry name" value="Thrmst_ogg"/>
    <property type="match status" value="1"/>
</dbReference>
<dbReference type="GO" id="GO:0016799">
    <property type="term" value="F:hydrolase activity, hydrolyzing N-glycosyl compounds"/>
    <property type="evidence" value="ECO:0007669"/>
    <property type="project" value="UniProtKB-UniRule"/>
</dbReference>
<comment type="catalytic activity">
    <reaction evidence="7">
        <text>2'-deoxyribonucleotide-(2'-deoxyribose 5'-phosphate)-2'-deoxyribonucleotide-DNA = a 3'-end 2'-deoxyribonucleotide-(2,3-dehydro-2,3-deoxyribose 5'-phosphate)-DNA + a 5'-end 5'-phospho-2'-deoxyribonucleoside-DNA + H(+)</text>
        <dbReference type="Rhea" id="RHEA:66592"/>
        <dbReference type="Rhea" id="RHEA-COMP:13180"/>
        <dbReference type="Rhea" id="RHEA-COMP:16897"/>
        <dbReference type="Rhea" id="RHEA-COMP:17067"/>
        <dbReference type="ChEBI" id="CHEBI:15378"/>
        <dbReference type="ChEBI" id="CHEBI:136412"/>
        <dbReference type="ChEBI" id="CHEBI:157695"/>
        <dbReference type="ChEBI" id="CHEBI:167181"/>
        <dbReference type="EC" id="4.2.99.18"/>
    </reaction>
</comment>
<dbReference type="GO" id="GO:0140078">
    <property type="term" value="F:class I DNA-(apurinic or apyrimidinic site) endonuclease activity"/>
    <property type="evidence" value="ECO:0007669"/>
    <property type="project" value="UniProtKB-EC"/>
</dbReference>
<name>A0A832ZVZ5_CALS0</name>
<dbReference type="Gene3D" id="1.10.340.30">
    <property type="entry name" value="Hypothetical protein, domain 2"/>
    <property type="match status" value="1"/>
</dbReference>
<organism evidence="9 10">
    <name type="scientific">Caldiarchaeum subterraneum</name>
    <dbReference type="NCBI Taxonomy" id="311458"/>
    <lineage>
        <taxon>Archaea</taxon>
        <taxon>Nitrososphaerota</taxon>
        <taxon>Candidatus Caldarchaeales</taxon>
        <taxon>Candidatus Caldarchaeaceae</taxon>
        <taxon>Candidatus Caldarchaeum</taxon>
    </lineage>
</organism>
<keyword evidence="5 7" id="KW-0511">Multifunctional enzyme</keyword>
<feature type="domain" description="HhH-GPD" evidence="8">
    <location>
        <begin position="51"/>
        <end position="212"/>
    </location>
</feature>
<evidence type="ECO:0000313" key="9">
    <source>
        <dbReference type="EMBL" id="HIQ29889.1"/>
    </source>
</evidence>
<keyword evidence="2 7" id="KW-0378">Hydrolase</keyword>
<comment type="function">
    <text evidence="7">Catalyzes the excision of an oxidatively damaged form of guanine (7,8-dihydro-8-oxoguanine = 8-oxoG) from DNA. Also cleaves the DNA backbone at apurinic/apyrimidinic sites (AP sites).</text>
</comment>
<dbReference type="InterPro" id="IPR023170">
    <property type="entry name" value="HhH_base_excis_C"/>
</dbReference>
<evidence type="ECO:0000256" key="4">
    <source>
        <dbReference type="ARBA" id="ARBA00023239"/>
    </source>
</evidence>
<dbReference type="EMBL" id="DQVM01000095">
    <property type="protein sequence ID" value="HIQ29889.1"/>
    <property type="molecule type" value="Genomic_DNA"/>
</dbReference>
<comment type="caution">
    <text evidence="9">The sequence shown here is derived from an EMBL/GenBank/DDBJ whole genome shotgun (WGS) entry which is preliminary data.</text>
</comment>
<dbReference type="GO" id="GO:0006284">
    <property type="term" value="P:base-excision repair"/>
    <property type="evidence" value="ECO:0007669"/>
    <property type="project" value="UniProtKB-UniRule"/>
</dbReference>
<proteinExistence type="inferred from homology"/>
<evidence type="ECO:0000259" key="8">
    <source>
        <dbReference type="SMART" id="SM00478"/>
    </source>
</evidence>
<dbReference type="Pfam" id="PF22175">
    <property type="entry name" value="Ogg-HhH"/>
    <property type="match status" value="1"/>
</dbReference>
<dbReference type="AlphaFoldDB" id="A0A832ZVZ5"/>
<accession>A0A832ZVZ5</accession>
<protein>
    <recommendedName>
        <fullName evidence="7">8-oxoguanine DNA glycosylase/AP lyase</fullName>
    </recommendedName>
    <domain>
        <recommendedName>
            <fullName evidence="7">8-oxoguanine DNA glycosylase</fullName>
            <shortName evidence="7">8-oxoG DNA glycosylase</shortName>
            <ecNumber evidence="7">3.2.2.-</ecNumber>
        </recommendedName>
    </domain>
    <domain>
        <recommendedName>
            <fullName evidence="7">DNA-(apurinic or apyrimidinic site) lyase</fullName>
            <shortName evidence="7">AP lyase</shortName>
            <ecNumber evidence="7">4.2.99.18</ecNumber>
        </recommendedName>
    </domain>
</protein>
<evidence type="ECO:0000256" key="5">
    <source>
        <dbReference type="ARBA" id="ARBA00023268"/>
    </source>
</evidence>
<dbReference type="HAMAP" id="MF_00241">
    <property type="entry name" value="Ogg"/>
    <property type="match status" value="1"/>
</dbReference>
<evidence type="ECO:0000256" key="6">
    <source>
        <dbReference type="ARBA" id="ARBA00023295"/>
    </source>
</evidence>
<dbReference type="InterPro" id="IPR012092">
    <property type="entry name" value="DNA_glyclase/AP_lyase_Ogg"/>
</dbReference>
<dbReference type="InterPro" id="IPR003265">
    <property type="entry name" value="HhH-GPD_domain"/>
</dbReference>
<dbReference type="Gene3D" id="1.10.1670.10">
    <property type="entry name" value="Helix-hairpin-Helix base-excision DNA repair enzymes (C-terminal)"/>
    <property type="match status" value="1"/>
</dbReference>
<evidence type="ECO:0000256" key="7">
    <source>
        <dbReference type="HAMAP-Rule" id="MF_00241"/>
    </source>
</evidence>
<dbReference type="InterPro" id="IPR011257">
    <property type="entry name" value="DNA_glycosylase"/>
</dbReference>
<feature type="site" description="Important for guanine/8-oxoguanine distinction" evidence="7">
    <location>
        <position position="217"/>
    </location>
</feature>
<evidence type="ECO:0000313" key="10">
    <source>
        <dbReference type="Proteomes" id="UP000608579"/>
    </source>
</evidence>
<evidence type="ECO:0000256" key="2">
    <source>
        <dbReference type="ARBA" id="ARBA00022801"/>
    </source>
</evidence>
<comment type="similarity">
    <text evidence="7">Belongs to the type-2 OGG1 family.</text>
</comment>
<keyword evidence="3 7" id="KW-0234">DNA repair</keyword>